<protein>
    <submittedName>
        <fullName evidence="2">Uncharacterized protein</fullName>
    </submittedName>
</protein>
<comment type="caution">
    <text evidence="2">The sequence shown here is derived from an EMBL/GenBank/DDBJ whole genome shotgun (WGS) entry which is preliminary data.</text>
</comment>
<keyword evidence="3" id="KW-1185">Reference proteome</keyword>
<keyword evidence="1" id="KW-0732">Signal</keyword>
<dbReference type="AlphaFoldDB" id="A0A5B0DZJ3"/>
<evidence type="ECO:0000313" key="2">
    <source>
        <dbReference type="EMBL" id="KAA0971963.1"/>
    </source>
</evidence>
<evidence type="ECO:0000256" key="1">
    <source>
        <dbReference type="SAM" id="SignalP"/>
    </source>
</evidence>
<dbReference type="OrthoDB" id="7949447at2"/>
<dbReference type="Proteomes" id="UP000324738">
    <property type="component" value="Unassembled WGS sequence"/>
</dbReference>
<dbReference type="EMBL" id="VTWH01000001">
    <property type="protein sequence ID" value="KAA0971963.1"/>
    <property type="molecule type" value="Genomic_DNA"/>
</dbReference>
<feature type="chain" id="PRO_5022982717" evidence="1">
    <location>
        <begin position="19"/>
        <end position="195"/>
    </location>
</feature>
<feature type="signal peptide" evidence="1">
    <location>
        <begin position="1"/>
        <end position="18"/>
    </location>
</feature>
<name>A0A5B0DZJ3_9HYPH</name>
<proteinExistence type="predicted"/>
<sequence>MRLPLVFAFALAATPALADDDLAAQIDMVAPHLASGQLAELGGPEAAEAIVAGMDGRWFTLKTTVRNWEGDGPADRDSLTRTIERTCSDTWENIVTHQVTGPGTFIVSQQSPEGKDHGTFEVVPVANEARTFKPSITDEAILAMLELEDATKVDQDKALSEVRQTLDQTVQIWRPTPDLMVNSSAKGIEVWGRCP</sequence>
<evidence type="ECO:0000313" key="3">
    <source>
        <dbReference type="Proteomes" id="UP000324738"/>
    </source>
</evidence>
<accession>A0A5B0DZJ3</accession>
<reference evidence="2 3" key="1">
    <citation type="submission" date="2019-08" db="EMBL/GenBank/DDBJ databases">
        <title>Aureimonas fodiniaquatilis sp. nov., isolated from a coal mine wastewater.</title>
        <authorList>
            <person name="Kim W."/>
        </authorList>
    </citation>
    <scope>NUCLEOTIDE SEQUENCE [LARGE SCALE GENOMIC DNA]</scope>
    <source>
        <strain evidence="2 3">CAU 1482</strain>
    </source>
</reference>
<dbReference type="RefSeq" id="WP_149297219.1">
    <property type="nucleotide sequence ID" value="NZ_VTWH01000001.1"/>
</dbReference>
<gene>
    <name evidence="2" type="ORF">FPY71_02225</name>
</gene>
<organism evidence="2 3">
    <name type="scientific">Aureimonas fodinaquatilis</name>
    <dbReference type="NCBI Taxonomy" id="2565783"/>
    <lineage>
        <taxon>Bacteria</taxon>
        <taxon>Pseudomonadati</taxon>
        <taxon>Pseudomonadota</taxon>
        <taxon>Alphaproteobacteria</taxon>
        <taxon>Hyphomicrobiales</taxon>
        <taxon>Aurantimonadaceae</taxon>
        <taxon>Aureimonas</taxon>
    </lineage>
</organism>